<evidence type="ECO:0000259" key="8">
    <source>
        <dbReference type="PROSITE" id="PS50073"/>
    </source>
</evidence>
<dbReference type="SUPFAM" id="SSF57879">
    <property type="entry name" value="Zinc domain conserved in yeast copper-regulated transcription factors"/>
    <property type="match status" value="1"/>
</dbReference>
<evidence type="ECO:0000256" key="6">
    <source>
        <dbReference type="ARBA" id="ARBA00023163"/>
    </source>
</evidence>
<dbReference type="PANTHER" id="PTHR28088">
    <property type="entry name" value="TRANSCRIPTIONAL ACTIVATOR HAA1-RELATED"/>
    <property type="match status" value="1"/>
</dbReference>
<reference evidence="9" key="1">
    <citation type="journal article" date="2022" name="IScience">
        <title>Evolution of zygomycete secretomes and the origins of terrestrial fungal ecologies.</title>
        <authorList>
            <person name="Chang Y."/>
            <person name="Wang Y."/>
            <person name="Mondo S."/>
            <person name="Ahrendt S."/>
            <person name="Andreopoulos W."/>
            <person name="Barry K."/>
            <person name="Beard J."/>
            <person name="Benny G.L."/>
            <person name="Blankenship S."/>
            <person name="Bonito G."/>
            <person name="Cuomo C."/>
            <person name="Desiro A."/>
            <person name="Gervers K.A."/>
            <person name="Hundley H."/>
            <person name="Kuo A."/>
            <person name="LaButti K."/>
            <person name="Lang B.F."/>
            <person name="Lipzen A."/>
            <person name="O'Donnell K."/>
            <person name="Pangilinan J."/>
            <person name="Reynolds N."/>
            <person name="Sandor L."/>
            <person name="Smith M.E."/>
            <person name="Tsang A."/>
            <person name="Grigoriev I.V."/>
            <person name="Stajich J.E."/>
            <person name="Spatafora J.W."/>
        </authorList>
    </citation>
    <scope>NUCLEOTIDE SEQUENCE</scope>
    <source>
        <strain evidence="9">RSA 2281</strain>
    </source>
</reference>
<comment type="caution">
    <text evidence="9">The sequence shown here is derived from an EMBL/GenBank/DDBJ whole genome shotgun (WGS) entry which is preliminary data.</text>
</comment>
<gene>
    <name evidence="9" type="ORF">BDA99DRAFT_407180</name>
</gene>
<dbReference type="GO" id="GO:0005634">
    <property type="term" value="C:nucleus"/>
    <property type="evidence" value="ECO:0007669"/>
    <property type="project" value="UniProtKB-SubCell"/>
</dbReference>
<keyword evidence="7" id="KW-0539">Nucleus</keyword>
<keyword evidence="4" id="KW-0186">Copper</keyword>
<protein>
    <submittedName>
        <fullName evidence="9">Copper fist DNA binding domain-containing protein</fullName>
    </submittedName>
</protein>
<dbReference type="AlphaFoldDB" id="A0AAD5K596"/>
<dbReference type="PROSITE" id="PS50073">
    <property type="entry name" value="COPPER_FIST_2"/>
    <property type="match status" value="1"/>
</dbReference>
<keyword evidence="5" id="KW-0805">Transcription regulation</keyword>
<feature type="domain" description="Copper-fist" evidence="8">
    <location>
        <begin position="1"/>
        <end position="39"/>
    </location>
</feature>
<evidence type="ECO:0000256" key="1">
    <source>
        <dbReference type="ARBA" id="ARBA00004123"/>
    </source>
</evidence>
<keyword evidence="2" id="KW-0479">Metal-binding</keyword>
<dbReference type="GO" id="GO:0000978">
    <property type="term" value="F:RNA polymerase II cis-regulatory region sequence-specific DNA binding"/>
    <property type="evidence" value="ECO:0007669"/>
    <property type="project" value="TreeGrafter"/>
</dbReference>
<dbReference type="SMART" id="SM01090">
    <property type="entry name" value="Copper-fist"/>
    <property type="match status" value="1"/>
</dbReference>
<keyword evidence="6" id="KW-0804">Transcription</keyword>
<evidence type="ECO:0000256" key="3">
    <source>
        <dbReference type="ARBA" id="ARBA00022833"/>
    </source>
</evidence>
<organism evidence="9 10">
    <name type="scientific">Phascolomyces articulosus</name>
    <dbReference type="NCBI Taxonomy" id="60185"/>
    <lineage>
        <taxon>Eukaryota</taxon>
        <taxon>Fungi</taxon>
        <taxon>Fungi incertae sedis</taxon>
        <taxon>Mucoromycota</taxon>
        <taxon>Mucoromycotina</taxon>
        <taxon>Mucoromycetes</taxon>
        <taxon>Mucorales</taxon>
        <taxon>Lichtheimiaceae</taxon>
        <taxon>Phascolomyces</taxon>
    </lineage>
</organism>
<feature type="non-terminal residue" evidence="9">
    <location>
        <position position="1"/>
    </location>
</feature>
<dbReference type="InterPro" id="IPR036395">
    <property type="entry name" value="Cu_fist_DNA-bd_dom_sf"/>
</dbReference>
<dbReference type="GO" id="GO:0005507">
    <property type="term" value="F:copper ion binding"/>
    <property type="evidence" value="ECO:0007669"/>
    <property type="project" value="InterPro"/>
</dbReference>
<name>A0AAD5K596_9FUNG</name>
<dbReference type="GO" id="GO:0006879">
    <property type="term" value="P:intracellular iron ion homeostasis"/>
    <property type="evidence" value="ECO:0007669"/>
    <property type="project" value="TreeGrafter"/>
</dbReference>
<dbReference type="Gene3D" id="3.90.430.10">
    <property type="entry name" value="Copper fist DNA-binding domain"/>
    <property type="match status" value="1"/>
</dbReference>
<dbReference type="InterPro" id="IPR001083">
    <property type="entry name" value="Cu_fist_DNA-bd_dom"/>
</dbReference>
<keyword evidence="10" id="KW-1185">Reference proteome</keyword>
<dbReference type="GO" id="GO:0006878">
    <property type="term" value="P:intracellular copper ion homeostasis"/>
    <property type="evidence" value="ECO:0007669"/>
    <property type="project" value="TreeGrafter"/>
</dbReference>
<comment type="subcellular location">
    <subcellularLocation>
        <location evidence="1">Nucleus</location>
    </subcellularLocation>
</comment>
<evidence type="ECO:0000313" key="9">
    <source>
        <dbReference type="EMBL" id="KAI9270373.1"/>
    </source>
</evidence>
<dbReference type="Proteomes" id="UP001209540">
    <property type="component" value="Unassembled WGS sequence"/>
</dbReference>
<evidence type="ECO:0000256" key="7">
    <source>
        <dbReference type="ARBA" id="ARBA00023242"/>
    </source>
</evidence>
<accession>A0AAD5K596</accession>
<evidence type="ECO:0000313" key="10">
    <source>
        <dbReference type="Proteomes" id="UP001209540"/>
    </source>
</evidence>
<evidence type="ECO:0000256" key="5">
    <source>
        <dbReference type="ARBA" id="ARBA00023015"/>
    </source>
</evidence>
<proteinExistence type="predicted"/>
<dbReference type="GO" id="GO:0045944">
    <property type="term" value="P:positive regulation of transcription by RNA polymerase II"/>
    <property type="evidence" value="ECO:0007669"/>
    <property type="project" value="TreeGrafter"/>
</dbReference>
<sequence>VFYDGVKFACLSCIRGHRSSNCNHVDRPLMEVRKKGRPVSQCAYCRDLRKTKQIHAKCVC</sequence>
<evidence type="ECO:0000256" key="2">
    <source>
        <dbReference type="ARBA" id="ARBA00022723"/>
    </source>
</evidence>
<evidence type="ECO:0000256" key="4">
    <source>
        <dbReference type="ARBA" id="ARBA00023008"/>
    </source>
</evidence>
<dbReference type="EMBL" id="JAIXMP010000007">
    <property type="protein sequence ID" value="KAI9270373.1"/>
    <property type="molecule type" value="Genomic_DNA"/>
</dbReference>
<dbReference type="Pfam" id="PF00649">
    <property type="entry name" value="Copper-fist"/>
    <property type="match status" value="1"/>
</dbReference>
<dbReference type="PANTHER" id="PTHR28088:SF5">
    <property type="entry name" value="TRANSCRIPTIONAL ACTIVATOR HAA1-RELATED"/>
    <property type="match status" value="1"/>
</dbReference>
<dbReference type="GO" id="GO:0000981">
    <property type="term" value="F:DNA-binding transcription factor activity, RNA polymerase II-specific"/>
    <property type="evidence" value="ECO:0007669"/>
    <property type="project" value="TreeGrafter"/>
</dbReference>
<dbReference type="InterPro" id="IPR051763">
    <property type="entry name" value="Copper_Homeo_Regul"/>
</dbReference>
<dbReference type="FunFam" id="3.90.430.10:FF:000001">
    <property type="entry name" value="Copper fist DNA-binding protein"/>
    <property type="match status" value="1"/>
</dbReference>
<dbReference type="PRINTS" id="PR00617">
    <property type="entry name" value="COPPERFIST"/>
</dbReference>
<reference evidence="9" key="2">
    <citation type="submission" date="2023-02" db="EMBL/GenBank/DDBJ databases">
        <authorList>
            <consortium name="DOE Joint Genome Institute"/>
            <person name="Mondo S.J."/>
            <person name="Chang Y."/>
            <person name="Wang Y."/>
            <person name="Ahrendt S."/>
            <person name="Andreopoulos W."/>
            <person name="Barry K."/>
            <person name="Beard J."/>
            <person name="Benny G.L."/>
            <person name="Blankenship S."/>
            <person name="Bonito G."/>
            <person name="Cuomo C."/>
            <person name="Desiro A."/>
            <person name="Gervers K.A."/>
            <person name="Hundley H."/>
            <person name="Kuo A."/>
            <person name="LaButti K."/>
            <person name="Lang B.F."/>
            <person name="Lipzen A."/>
            <person name="O'Donnell K."/>
            <person name="Pangilinan J."/>
            <person name="Reynolds N."/>
            <person name="Sandor L."/>
            <person name="Smith M.W."/>
            <person name="Tsang A."/>
            <person name="Grigoriev I.V."/>
            <person name="Stajich J.E."/>
            <person name="Spatafora J.W."/>
        </authorList>
    </citation>
    <scope>NUCLEOTIDE SEQUENCE</scope>
    <source>
        <strain evidence="9">RSA 2281</strain>
    </source>
</reference>
<feature type="non-terminal residue" evidence="9">
    <location>
        <position position="60"/>
    </location>
</feature>
<keyword evidence="3" id="KW-0862">Zinc</keyword>
<dbReference type="SMART" id="SM00412">
    <property type="entry name" value="Cu_FIST"/>
    <property type="match status" value="1"/>
</dbReference>